<sequence length="141" mass="15687">MGTKSSPSDIINLKLILVSGKTAEFQFPSATTALDVAKYVFENWPEDWGSEEKADRYEVLRLIYQGRFLHGNVTLSALRLQQGKTTVMHLIQREHLPDSTNGDQKRKHKHDNNQQGTSPDAIASNTNTNSTPGCCDACIIL</sequence>
<dbReference type="InterPro" id="IPR040015">
    <property type="entry name" value="UBL3-like"/>
</dbReference>
<dbReference type="Gene3D" id="3.10.20.90">
    <property type="entry name" value="Phosphatidylinositol 3-kinase Catalytic Subunit, Chain A, domain 1"/>
    <property type="match status" value="1"/>
</dbReference>
<keyword evidence="5" id="KW-1185">Reference proteome</keyword>
<dbReference type="PANTHER" id="PTHR13169">
    <property type="entry name" value="UBIQUITIN-LIKE PROTEIN 3 HCG-1 PROTEIN"/>
    <property type="match status" value="1"/>
</dbReference>
<dbReference type="EMBL" id="CAJNOM010000010">
    <property type="protein sequence ID" value="CAF0779630.1"/>
    <property type="molecule type" value="Genomic_DNA"/>
</dbReference>
<dbReference type="PROSITE" id="PS50053">
    <property type="entry name" value="UBIQUITIN_2"/>
    <property type="match status" value="1"/>
</dbReference>
<dbReference type="OrthoDB" id="1043111at2759"/>
<organism evidence="4 6">
    <name type="scientific">Adineta steineri</name>
    <dbReference type="NCBI Taxonomy" id="433720"/>
    <lineage>
        <taxon>Eukaryota</taxon>
        <taxon>Metazoa</taxon>
        <taxon>Spiralia</taxon>
        <taxon>Gnathifera</taxon>
        <taxon>Rotifera</taxon>
        <taxon>Eurotatoria</taxon>
        <taxon>Bdelloidea</taxon>
        <taxon>Adinetida</taxon>
        <taxon>Adinetidae</taxon>
        <taxon>Adineta</taxon>
    </lineage>
</organism>
<evidence type="ECO:0000313" key="3">
    <source>
        <dbReference type="EMBL" id="CAF0779630.1"/>
    </source>
</evidence>
<feature type="domain" description="Ubiquitin-like" evidence="2">
    <location>
        <begin position="11"/>
        <end position="95"/>
    </location>
</feature>
<dbReference type="InterPro" id="IPR029071">
    <property type="entry name" value="Ubiquitin-like_domsf"/>
</dbReference>
<evidence type="ECO:0000313" key="5">
    <source>
        <dbReference type="Proteomes" id="UP000663832"/>
    </source>
</evidence>
<dbReference type="InterPro" id="IPR000626">
    <property type="entry name" value="Ubiquitin-like_dom"/>
</dbReference>
<protein>
    <recommendedName>
        <fullName evidence="2">Ubiquitin-like domain-containing protein</fullName>
    </recommendedName>
</protein>
<dbReference type="Proteomes" id="UP000663877">
    <property type="component" value="Unassembled WGS sequence"/>
</dbReference>
<dbReference type="Pfam" id="PF13881">
    <property type="entry name" value="Rad60-SLD_2"/>
    <property type="match status" value="1"/>
</dbReference>
<feature type="compositionally biased region" description="Polar residues" evidence="1">
    <location>
        <begin position="113"/>
        <end position="127"/>
    </location>
</feature>
<dbReference type="InterPro" id="IPR039540">
    <property type="entry name" value="UBL3-like_ubiquitin_dom"/>
</dbReference>
<reference evidence="4" key="1">
    <citation type="submission" date="2021-02" db="EMBL/GenBank/DDBJ databases">
        <authorList>
            <person name="Nowell W R."/>
        </authorList>
    </citation>
    <scope>NUCLEOTIDE SEQUENCE</scope>
</reference>
<dbReference type="AlphaFoldDB" id="A0A813ULW8"/>
<dbReference type="Proteomes" id="UP000663832">
    <property type="component" value="Unassembled WGS sequence"/>
</dbReference>
<proteinExistence type="predicted"/>
<evidence type="ECO:0000313" key="4">
    <source>
        <dbReference type="EMBL" id="CAF0829498.1"/>
    </source>
</evidence>
<dbReference type="EMBL" id="CAJNOI010000019">
    <property type="protein sequence ID" value="CAF0829498.1"/>
    <property type="molecule type" value="Genomic_DNA"/>
</dbReference>
<gene>
    <name evidence="4" type="ORF">BJG266_LOCUS6709</name>
    <name evidence="3" type="ORF">QVE165_LOCUS3084</name>
</gene>
<dbReference type="SUPFAM" id="SSF54236">
    <property type="entry name" value="Ubiquitin-like"/>
    <property type="match status" value="1"/>
</dbReference>
<name>A0A813ULW8_9BILA</name>
<dbReference type="PANTHER" id="PTHR13169:SF0">
    <property type="entry name" value="UBIQUITIN-LIKE PROTEIN 3"/>
    <property type="match status" value="1"/>
</dbReference>
<comment type="caution">
    <text evidence="4">The sequence shown here is derived from an EMBL/GenBank/DDBJ whole genome shotgun (WGS) entry which is preliminary data.</text>
</comment>
<accession>A0A813ULW8</accession>
<evidence type="ECO:0000256" key="1">
    <source>
        <dbReference type="SAM" id="MobiDB-lite"/>
    </source>
</evidence>
<evidence type="ECO:0000259" key="2">
    <source>
        <dbReference type="PROSITE" id="PS50053"/>
    </source>
</evidence>
<evidence type="ECO:0000313" key="6">
    <source>
        <dbReference type="Proteomes" id="UP000663877"/>
    </source>
</evidence>
<feature type="region of interest" description="Disordered" evidence="1">
    <location>
        <begin position="95"/>
        <end position="127"/>
    </location>
</feature>